<dbReference type="CDD" id="cd16143">
    <property type="entry name" value="ARS_like"/>
    <property type="match status" value="1"/>
</dbReference>
<evidence type="ECO:0000313" key="10">
    <source>
        <dbReference type="Proteomes" id="UP001231587"/>
    </source>
</evidence>
<dbReference type="Gene3D" id="3.40.720.10">
    <property type="entry name" value="Alkaline Phosphatase, subunit A"/>
    <property type="match status" value="1"/>
</dbReference>
<proteinExistence type="inferred from homology"/>
<dbReference type="AlphaFoldDB" id="A0A9X1C9E1"/>
<feature type="domain" description="Sulfatase N-terminal" evidence="6">
    <location>
        <begin position="23"/>
        <end position="357"/>
    </location>
</feature>
<dbReference type="Proteomes" id="UP001231587">
    <property type="component" value="Unassembled WGS sequence"/>
</dbReference>
<evidence type="ECO:0000313" key="8">
    <source>
        <dbReference type="EMBL" id="MDQ0335633.1"/>
    </source>
</evidence>
<evidence type="ECO:0000313" key="9">
    <source>
        <dbReference type="Proteomes" id="UP001138672"/>
    </source>
</evidence>
<dbReference type="GO" id="GO:0046872">
    <property type="term" value="F:metal ion binding"/>
    <property type="evidence" value="ECO:0007669"/>
    <property type="project" value="UniProtKB-KW"/>
</dbReference>
<dbReference type="PANTHER" id="PTHR42693">
    <property type="entry name" value="ARYLSULFATASE FAMILY MEMBER"/>
    <property type="match status" value="1"/>
</dbReference>
<dbReference type="Pfam" id="PF00884">
    <property type="entry name" value="Sulfatase"/>
    <property type="match status" value="1"/>
</dbReference>
<evidence type="ECO:0000259" key="6">
    <source>
        <dbReference type="Pfam" id="PF00884"/>
    </source>
</evidence>
<keyword evidence="4" id="KW-0106">Calcium</keyword>
<evidence type="ECO:0000256" key="4">
    <source>
        <dbReference type="ARBA" id="ARBA00022837"/>
    </source>
</evidence>
<dbReference type="EMBL" id="JAGGJQ010000005">
    <property type="protein sequence ID" value="MBP1840033.1"/>
    <property type="molecule type" value="Genomic_DNA"/>
</dbReference>
<dbReference type="InterPro" id="IPR017850">
    <property type="entry name" value="Alkaline_phosphatase_core_sf"/>
</dbReference>
<dbReference type="InterPro" id="IPR050738">
    <property type="entry name" value="Sulfatase"/>
</dbReference>
<keyword evidence="3" id="KW-0378">Hydrolase</keyword>
<dbReference type="PANTHER" id="PTHR42693:SF53">
    <property type="entry name" value="ENDO-4-O-SULFATASE"/>
    <property type="match status" value="1"/>
</dbReference>
<gene>
    <name evidence="7" type="ORF">J2Z56_001960</name>
    <name evidence="8" type="ORF">J2Z57_002084</name>
</gene>
<comment type="caution">
    <text evidence="7">The sequence shown here is derived from an EMBL/GenBank/DDBJ whole genome shotgun (WGS) entry which is preliminary data.</text>
</comment>
<evidence type="ECO:0000256" key="5">
    <source>
        <dbReference type="SAM" id="SignalP"/>
    </source>
</evidence>
<dbReference type="Proteomes" id="UP001138672">
    <property type="component" value="Unassembled WGS sequence"/>
</dbReference>
<keyword evidence="10" id="KW-1185">Reference proteome</keyword>
<dbReference type="Gene3D" id="3.30.1120.10">
    <property type="match status" value="1"/>
</dbReference>
<feature type="chain" id="PRO_5040942156" evidence="5">
    <location>
        <begin position="22"/>
        <end position="495"/>
    </location>
</feature>
<dbReference type="EMBL" id="JAUSUU010000006">
    <property type="protein sequence ID" value="MDQ0335633.1"/>
    <property type="molecule type" value="Genomic_DNA"/>
</dbReference>
<organism evidence="7 9">
    <name type="scientific">Formosa algae</name>
    <dbReference type="NCBI Taxonomy" id="225843"/>
    <lineage>
        <taxon>Bacteria</taxon>
        <taxon>Pseudomonadati</taxon>
        <taxon>Bacteroidota</taxon>
        <taxon>Flavobacteriia</taxon>
        <taxon>Flavobacteriales</taxon>
        <taxon>Flavobacteriaceae</taxon>
        <taxon>Formosa</taxon>
    </lineage>
</organism>
<dbReference type="PROSITE" id="PS00523">
    <property type="entry name" value="SULFATASE_1"/>
    <property type="match status" value="1"/>
</dbReference>
<dbReference type="InterPro" id="IPR000917">
    <property type="entry name" value="Sulfatase_N"/>
</dbReference>
<dbReference type="PROSITE" id="PS00149">
    <property type="entry name" value="SULFATASE_2"/>
    <property type="match status" value="1"/>
</dbReference>
<reference evidence="7" key="1">
    <citation type="submission" date="2021-03" db="EMBL/GenBank/DDBJ databases">
        <title>Genomic Encyclopedia of Type Strains, Phase IV (KMG-IV): sequencing the most valuable type-strain genomes for metagenomic binning, comparative biology and taxonomic classification.</title>
        <authorList>
            <person name="Goeker M."/>
        </authorList>
    </citation>
    <scope>NUCLEOTIDE SEQUENCE</scope>
    <source>
        <strain evidence="7">DSM 15523</strain>
        <strain evidence="8 10">DSM 16476</strain>
    </source>
</reference>
<name>A0A9X1C9E1_9FLAO</name>
<dbReference type="GO" id="GO:0004065">
    <property type="term" value="F:arylsulfatase activity"/>
    <property type="evidence" value="ECO:0007669"/>
    <property type="project" value="TreeGrafter"/>
</dbReference>
<sequence>MKISKLTLLLMLFVSTMSAQKKPNILYIICDDLGYGDVQALNPEKGKILTPKIDAFAKEAMTFTDAHSASAVCTPSRYAILTGRYSWRSRLQHGVLASGDELDPLIAEDLTTVPKMLKKAGYKTAAIGKWHLGFKFVDDDGNPVQVYDGKKVVGPAIGSTVPNGPVSRGFDSYIGFHHSRVMKTVIKDDKVVDKMPPIKMLQFLGDNAEDYIANASKTDEPFFMYLALNSPHSPVVPSEAWQGKSGMGAYADFVMETDDVVGRVLEALEKNGIADNTLVFFTSDNGCSAPVAKAGKLEKEFGHYPSANFRGYKSDIWEGAHRIPFIVKWPGQIEAGSENDKLICQTSLMATCAEIAGLSLGDDEGVDSYSILPLLENKKAKTDYNLVVHHSINGKFSIRNKKWKLELTPGSGGWSSPTDSKAMKENYPDIQLYNMKTDVEETTNVYDKHPKLVKKMTAQLKEIVENGRTTSGTLQENDVKVDMFKTGQTKASAAH</sequence>
<dbReference type="OrthoDB" id="9765065at2"/>
<dbReference type="InterPro" id="IPR024607">
    <property type="entry name" value="Sulfatase_CS"/>
</dbReference>
<evidence type="ECO:0000256" key="1">
    <source>
        <dbReference type="ARBA" id="ARBA00008779"/>
    </source>
</evidence>
<keyword evidence="5" id="KW-0732">Signal</keyword>
<keyword evidence="2" id="KW-0479">Metal-binding</keyword>
<dbReference type="RefSeq" id="WP_069727884.1">
    <property type="nucleotide sequence ID" value="NZ_JAGGJQ010000005.1"/>
</dbReference>
<protein>
    <submittedName>
        <fullName evidence="7">Arylsulfatase A-like enzyme</fullName>
    </submittedName>
</protein>
<comment type="similarity">
    <text evidence="1">Belongs to the sulfatase family.</text>
</comment>
<dbReference type="SUPFAM" id="SSF53649">
    <property type="entry name" value="Alkaline phosphatase-like"/>
    <property type="match status" value="1"/>
</dbReference>
<evidence type="ECO:0000313" key="7">
    <source>
        <dbReference type="EMBL" id="MBP1840033.1"/>
    </source>
</evidence>
<evidence type="ECO:0000256" key="3">
    <source>
        <dbReference type="ARBA" id="ARBA00022801"/>
    </source>
</evidence>
<evidence type="ECO:0000256" key="2">
    <source>
        <dbReference type="ARBA" id="ARBA00022723"/>
    </source>
</evidence>
<feature type="signal peptide" evidence="5">
    <location>
        <begin position="1"/>
        <end position="21"/>
    </location>
</feature>
<accession>A0A9X1C9E1</accession>